<dbReference type="Pfam" id="PF03799">
    <property type="entry name" value="FtsQ_DivIB_C"/>
    <property type="match status" value="1"/>
</dbReference>
<dbReference type="PANTHER" id="PTHR35851:SF1">
    <property type="entry name" value="CELL DIVISION PROTEIN FTSQ"/>
    <property type="match status" value="1"/>
</dbReference>
<evidence type="ECO:0000256" key="6">
    <source>
        <dbReference type="ARBA" id="ARBA00022989"/>
    </source>
</evidence>
<feature type="region of interest" description="Disordered" evidence="10">
    <location>
        <begin position="1"/>
        <end position="28"/>
    </location>
</feature>
<evidence type="ECO:0000256" key="8">
    <source>
        <dbReference type="ARBA" id="ARBA00023306"/>
    </source>
</evidence>
<organism evidence="12 13">
    <name type="scientific">Sphingomicrobium sediminis</name>
    <dbReference type="NCBI Taxonomy" id="2950949"/>
    <lineage>
        <taxon>Bacteria</taxon>
        <taxon>Pseudomonadati</taxon>
        <taxon>Pseudomonadota</taxon>
        <taxon>Alphaproteobacteria</taxon>
        <taxon>Sphingomonadales</taxon>
        <taxon>Sphingomonadaceae</taxon>
        <taxon>Sphingomicrobium</taxon>
    </lineage>
</organism>
<dbReference type="GO" id="GO:0090529">
    <property type="term" value="P:cell septum assembly"/>
    <property type="evidence" value="ECO:0007669"/>
    <property type="project" value="InterPro"/>
</dbReference>
<evidence type="ECO:0000256" key="3">
    <source>
        <dbReference type="ARBA" id="ARBA00022519"/>
    </source>
</evidence>
<evidence type="ECO:0000259" key="11">
    <source>
        <dbReference type="PROSITE" id="PS51779"/>
    </source>
</evidence>
<dbReference type="RefSeq" id="WP_252113727.1">
    <property type="nucleotide sequence ID" value="NZ_JAMSHT010000001.1"/>
</dbReference>
<name>A0A9X2EGG1_9SPHN</name>
<keyword evidence="2 9" id="KW-1003">Cell membrane</keyword>
<feature type="domain" description="POTRA" evidence="11">
    <location>
        <begin position="71"/>
        <end position="139"/>
    </location>
</feature>
<keyword evidence="5 9" id="KW-0812">Transmembrane</keyword>
<dbReference type="PANTHER" id="PTHR35851">
    <property type="entry name" value="CELL DIVISION PROTEIN FTSQ"/>
    <property type="match status" value="1"/>
</dbReference>
<feature type="region of interest" description="Disordered" evidence="10">
    <location>
        <begin position="270"/>
        <end position="298"/>
    </location>
</feature>
<dbReference type="AlphaFoldDB" id="A0A9X2EGG1"/>
<evidence type="ECO:0000313" key="13">
    <source>
        <dbReference type="Proteomes" id="UP001155128"/>
    </source>
</evidence>
<accession>A0A9X2EGG1</accession>
<dbReference type="InterPro" id="IPR026579">
    <property type="entry name" value="FtsQ"/>
</dbReference>
<feature type="compositionally biased region" description="Basic residues" evidence="10">
    <location>
        <begin position="1"/>
        <end position="21"/>
    </location>
</feature>
<evidence type="ECO:0000256" key="1">
    <source>
        <dbReference type="ARBA" id="ARBA00004370"/>
    </source>
</evidence>
<dbReference type="GO" id="GO:0005886">
    <property type="term" value="C:plasma membrane"/>
    <property type="evidence" value="ECO:0007669"/>
    <property type="project" value="UniProtKB-SubCell"/>
</dbReference>
<evidence type="ECO:0000256" key="10">
    <source>
        <dbReference type="SAM" id="MobiDB-lite"/>
    </source>
</evidence>
<feature type="compositionally biased region" description="Basic and acidic residues" evidence="10">
    <location>
        <begin position="270"/>
        <end position="282"/>
    </location>
</feature>
<keyword evidence="6 9" id="KW-1133">Transmembrane helix</keyword>
<evidence type="ECO:0000256" key="7">
    <source>
        <dbReference type="ARBA" id="ARBA00023136"/>
    </source>
</evidence>
<protein>
    <recommendedName>
        <fullName evidence="9">Cell division protein FtsQ</fullName>
    </recommendedName>
</protein>
<evidence type="ECO:0000256" key="4">
    <source>
        <dbReference type="ARBA" id="ARBA00022618"/>
    </source>
</evidence>
<dbReference type="Proteomes" id="UP001155128">
    <property type="component" value="Unassembled WGS sequence"/>
</dbReference>
<keyword evidence="4 9" id="KW-0132">Cell division</keyword>
<keyword evidence="7 9" id="KW-0472">Membrane</keyword>
<evidence type="ECO:0000256" key="5">
    <source>
        <dbReference type="ARBA" id="ARBA00022692"/>
    </source>
</evidence>
<keyword evidence="3 9" id="KW-0997">Cell inner membrane</keyword>
<keyword evidence="8 9" id="KW-0131">Cell cycle</keyword>
<sequence>MAKRPAKKVTRKKAPARKKKAAPSTTPGADKVARGALGALIAVAVIAVIFALELPSMAARGLGGAMGDAGMNVRTIDVKGVERMESEPVYQIALGQRTRALPLVDVGAVRSDLLAFPYVKDARVSRRYPDTLVIDIVEREPVALWQGRDRLFLIDNEGVILERVPVAELPDLPLLIGEGANQQYEALERLLDRAPTLRPQLASARWVSGRRWDLNVATGEILALPEGEREAAEALDNFIRVDRRSPLLGIGVERYDLRLPGRAIARSEQFEDARERAEREAAEAAAAASEQEVTEDSE</sequence>
<dbReference type="PROSITE" id="PS51779">
    <property type="entry name" value="POTRA"/>
    <property type="match status" value="1"/>
</dbReference>
<evidence type="ECO:0000313" key="12">
    <source>
        <dbReference type="EMBL" id="MCM8557563.1"/>
    </source>
</evidence>
<dbReference type="Pfam" id="PF08478">
    <property type="entry name" value="POTRA_1"/>
    <property type="match status" value="1"/>
</dbReference>
<dbReference type="EMBL" id="JAMSHT010000001">
    <property type="protein sequence ID" value="MCM8557563.1"/>
    <property type="molecule type" value="Genomic_DNA"/>
</dbReference>
<dbReference type="Gene3D" id="3.10.20.310">
    <property type="entry name" value="membrane protein fhac"/>
    <property type="match status" value="1"/>
</dbReference>
<reference evidence="12" key="1">
    <citation type="submission" date="2022-06" db="EMBL/GenBank/DDBJ databases">
        <title>Sphingomicrobium sedimins sp. nov., a marine bacterium isolated from tidal flat.</title>
        <authorList>
            <person name="Kim C.-H."/>
            <person name="Yoo Y."/>
            <person name="Kim J.-J."/>
        </authorList>
    </citation>
    <scope>NUCLEOTIDE SEQUENCE</scope>
    <source>
        <strain evidence="12">GRR-S6-50</strain>
    </source>
</reference>
<dbReference type="GO" id="GO:0043093">
    <property type="term" value="P:FtsZ-dependent cytokinesis"/>
    <property type="evidence" value="ECO:0007669"/>
    <property type="project" value="UniProtKB-UniRule"/>
</dbReference>
<proteinExistence type="inferred from homology"/>
<evidence type="ECO:0000256" key="9">
    <source>
        <dbReference type="HAMAP-Rule" id="MF_00911"/>
    </source>
</evidence>
<evidence type="ECO:0000256" key="2">
    <source>
        <dbReference type="ARBA" id="ARBA00022475"/>
    </source>
</evidence>
<comment type="subcellular location">
    <subcellularLocation>
        <location evidence="9">Cell inner membrane</location>
        <topology evidence="9">Single-pass type II membrane protein</topology>
    </subcellularLocation>
    <subcellularLocation>
        <location evidence="1">Membrane</location>
    </subcellularLocation>
    <text evidence="9">Localizes to the division septum.</text>
</comment>
<dbReference type="InterPro" id="IPR013685">
    <property type="entry name" value="POTRA_FtsQ_type"/>
</dbReference>
<comment type="similarity">
    <text evidence="9">Belongs to the FtsQ/DivIB family. FtsQ subfamily.</text>
</comment>
<comment type="function">
    <text evidence="9">Essential cell division protein.</text>
</comment>
<keyword evidence="13" id="KW-1185">Reference proteome</keyword>
<dbReference type="InterPro" id="IPR034746">
    <property type="entry name" value="POTRA"/>
</dbReference>
<dbReference type="InterPro" id="IPR005548">
    <property type="entry name" value="Cell_div_FtsQ/DivIB_C"/>
</dbReference>
<gene>
    <name evidence="9" type="primary">ftsQ</name>
    <name evidence="12" type="ORF">NDO55_06990</name>
</gene>
<dbReference type="GO" id="GO:0032153">
    <property type="term" value="C:cell division site"/>
    <property type="evidence" value="ECO:0007669"/>
    <property type="project" value="UniProtKB-UniRule"/>
</dbReference>
<comment type="caution">
    <text evidence="12">The sequence shown here is derived from an EMBL/GenBank/DDBJ whole genome shotgun (WGS) entry which is preliminary data.</text>
</comment>
<dbReference type="HAMAP" id="MF_00911">
    <property type="entry name" value="FtsQ_subfam"/>
    <property type="match status" value="1"/>
</dbReference>